<dbReference type="EMBL" id="PEZH01000046">
    <property type="protein sequence ID" value="PIS14988.1"/>
    <property type="molecule type" value="Genomic_DNA"/>
</dbReference>
<dbReference type="PANTHER" id="PTHR43804:SF7">
    <property type="entry name" value="LD18447P"/>
    <property type="match status" value="1"/>
</dbReference>
<sequence>MDSLILEIRPGTGGQEAKIWQQDLLRMYTHFANKRGWQVKVVGEGVLRIKGEGAFEILEGEAGVHRVQRIPETEKRGRVHTSTASVVILPEISQREQRLNFDDIEFEAFRAGSHGGQNVNKVATAVRLRHKPTGIVVTAQSQRYQEQNRQIAEEMLRNKLWQLEEEKKKIIVNKARKQAVGSGERAEKIRTYNFPQNRVTDHRMGRSWRNLDKVING</sequence>
<dbReference type="Pfam" id="PF03462">
    <property type="entry name" value="PCRF"/>
    <property type="match status" value="1"/>
</dbReference>
<evidence type="ECO:0000256" key="2">
    <source>
        <dbReference type="ARBA" id="ARBA00022481"/>
    </source>
</evidence>
<keyword evidence="3" id="KW-0648">Protein biosynthesis</keyword>
<comment type="similarity">
    <text evidence="1">Belongs to the prokaryotic/mitochondrial release factor family.</text>
</comment>
<dbReference type="GO" id="GO:0003747">
    <property type="term" value="F:translation release factor activity"/>
    <property type="evidence" value="ECO:0007669"/>
    <property type="project" value="InterPro"/>
</dbReference>
<evidence type="ECO:0000259" key="4">
    <source>
        <dbReference type="SMART" id="SM00937"/>
    </source>
</evidence>
<dbReference type="InterPro" id="IPR005139">
    <property type="entry name" value="PCRF"/>
</dbReference>
<dbReference type="Gene3D" id="3.30.70.1660">
    <property type="match status" value="2"/>
</dbReference>
<feature type="non-terminal residue" evidence="5">
    <location>
        <position position="217"/>
    </location>
</feature>
<gene>
    <name evidence="5" type="ORF">COT63_02335</name>
</gene>
<evidence type="ECO:0000256" key="3">
    <source>
        <dbReference type="ARBA" id="ARBA00022917"/>
    </source>
</evidence>
<reference evidence="6" key="1">
    <citation type="submission" date="2017-09" db="EMBL/GenBank/DDBJ databases">
        <title>Depth-based differentiation of microbial function through sediment-hosted aquifers and enrichment of novel symbionts in the deep terrestrial subsurface.</title>
        <authorList>
            <person name="Probst A.J."/>
            <person name="Ladd B."/>
            <person name="Jarett J.K."/>
            <person name="Geller-Mcgrath D.E."/>
            <person name="Sieber C.M.K."/>
            <person name="Emerson J.B."/>
            <person name="Anantharaman K."/>
            <person name="Thomas B.C."/>
            <person name="Malmstrom R."/>
            <person name="Stieglmeier M."/>
            <person name="Klingl A."/>
            <person name="Woyke T."/>
            <person name="Ryan C.M."/>
            <person name="Banfield J.F."/>
        </authorList>
    </citation>
    <scope>NUCLEOTIDE SEQUENCE [LARGE SCALE GENOMIC DNA]</scope>
</reference>
<comment type="caution">
    <text evidence="5">The sequence shown here is derived from an EMBL/GenBank/DDBJ whole genome shotgun (WGS) entry which is preliminary data.</text>
</comment>
<dbReference type="Proteomes" id="UP000231282">
    <property type="component" value="Unassembled WGS sequence"/>
</dbReference>
<feature type="domain" description="Peptide chain release factor" evidence="4">
    <location>
        <begin position="2"/>
        <end position="61"/>
    </location>
</feature>
<name>A0A2H0WST3_9BACT</name>
<dbReference type="InterPro" id="IPR000352">
    <property type="entry name" value="Pep_chain_release_fac_I"/>
</dbReference>
<dbReference type="AlphaFoldDB" id="A0A2H0WST3"/>
<dbReference type="SUPFAM" id="SSF75620">
    <property type="entry name" value="Release factor"/>
    <property type="match status" value="1"/>
</dbReference>
<evidence type="ECO:0000313" key="6">
    <source>
        <dbReference type="Proteomes" id="UP000231282"/>
    </source>
</evidence>
<dbReference type="InterPro" id="IPR050057">
    <property type="entry name" value="Prokaryotic/Mito_RF"/>
</dbReference>
<keyword evidence="2" id="KW-0488">Methylation</keyword>
<organism evidence="5 6">
    <name type="scientific">Candidatus Shapirobacteria bacterium CG09_land_8_20_14_0_10_38_17</name>
    <dbReference type="NCBI Taxonomy" id="1974884"/>
    <lineage>
        <taxon>Bacteria</taxon>
        <taxon>Candidatus Shapironibacteriota</taxon>
    </lineage>
</organism>
<evidence type="ECO:0000256" key="1">
    <source>
        <dbReference type="ARBA" id="ARBA00010835"/>
    </source>
</evidence>
<dbReference type="Gene3D" id="3.30.160.20">
    <property type="match status" value="1"/>
</dbReference>
<proteinExistence type="inferred from homology"/>
<dbReference type="SMART" id="SM00937">
    <property type="entry name" value="PCRF"/>
    <property type="match status" value="1"/>
</dbReference>
<evidence type="ECO:0000313" key="5">
    <source>
        <dbReference type="EMBL" id="PIS14988.1"/>
    </source>
</evidence>
<dbReference type="PANTHER" id="PTHR43804">
    <property type="entry name" value="LD18447P"/>
    <property type="match status" value="1"/>
</dbReference>
<dbReference type="GO" id="GO:0005737">
    <property type="term" value="C:cytoplasm"/>
    <property type="evidence" value="ECO:0007669"/>
    <property type="project" value="UniProtKB-ARBA"/>
</dbReference>
<accession>A0A2H0WST3</accession>
<dbReference type="InterPro" id="IPR045853">
    <property type="entry name" value="Pep_chain_release_fac_I_sf"/>
</dbReference>
<dbReference type="Pfam" id="PF00472">
    <property type="entry name" value="RF-1"/>
    <property type="match status" value="1"/>
</dbReference>
<protein>
    <submittedName>
        <fullName evidence="5">Peptide chain release factor 1</fullName>
    </submittedName>
</protein>